<organism evidence="1">
    <name type="scientific">Arion vulgaris</name>
    <dbReference type="NCBI Taxonomy" id="1028688"/>
    <lineage>
        <taxon>Eukaryota</taxon>
        <taxon>Metazoa</taxon>
        <taxon>Spiralia</taxon>
        <taxon>Lophotrochozoa</taxon>
        <taxon>Mollusca</taxon>
        <taxon>Gastropoda</taxon>
        <taxon>Heterobranchia</taxon>
        <taxon>Euthyneura</taxon>
        <taxon>Panpulmonata</taxon>
        <taxon>Eupulmonata</taxon>
        <taxon>Stylommatophora</taxon>
        <taxon>Helicina</taxon>
        <taxon>Arionoidea</taxon>
        <taxon>Arionidae</taxon>
        <taxon>Arion</taxon>
    </lineage>
</organism>
<gene>
    <name evidence="1" type="primary">ORF152758</name>
</gene>
<proteinExistence type="predicted"/>
<dbReference type="AlphaFoldDB" id="A0A0B7B298"/>
<protein>
    <submittedName>
        <fullName evidence="1">Uncharacterized protein</fullName>
    </submittedName>
</protein>
<name>A0A0B7B298_9EUPU</name>
<feature type="non-terminal residue" evidence="1">
    <location>
        <position position="52"/>
    </location>
</feature>
<reference evidence="1" key="1">
    <citation type="submission" date="2014-12" db="EMBL/GenBank/DDBJ databases">
        <title>Insight into the proteome of Arion vulgaris.</title>
        <authorList>
            <person name="Aradska J."/>
            <person name="Bulat T."/>
            <person name="Smidak R."/>
            <person name="Sarate P."/>
            <person name="Gangsoo J."/>
            <person name="Sialana F."/>
            <person name="Bilban M."/>
            <person name="Lubec G."/>
        </authorList>
    </citation>
    <scope>NUCLEOTIDE SEQUENCE</scope>
    <source>
        <tissue evidence="1">Skin</tissue>
    </source>
</reference>
<sequence length="52" mass="6264">MKCVCRILGVSRRDWFRNEDFSTKIGYNISTALHQETIHLKKKFFLLIQKHL</sequence>
<dbReference type="EMBL" id="HACG01039390">
    <property type="protein sequence ID" value="CEK86255.1"/>
    <property type="molecule type" value="Transcribed_RNA"/>
</dbReference>
<evidence type="ECO:0000313" key="1">
    <source>
        <dbReference type="EMBL" id="CEK86255.1"/>
    </source>
</evidence>
<accession>A0A0B7B298</accession>